<comment type="similarity">
    <text evidence="4 8">Belongs to the glycosyltransferase 1 family. Bacterial/plant glycogen synthase subfamily.</text>
</comment>
<dbReference type="InterPro" id="IPR013534">
    <property type="entry name" value="Starch_synth_cat_dom"/>
</dbReference>
<dbReference type="GO" id="GO:0005978">
    <property type="term" value="P:glycogen biosynthetic process"/>
    <property type="evidence" value="ECO:0007669"/>
    <property type="project" value="UniProtKB-UniRule"/>
</dbReference>
<dbReference type="NCBIfam" id="TIGR02095">
    <property type="entry name" value="glgA"/>
    <property type="match status" value="1"/>
</dbReference>
<dbReference type="EC" id="2.4.1.21" evidence="8"/>
<gene>
    <name evidence="8 11" type="primary">glgA</name>
    <name evidence="11" type="ORF">ZMTM_12340</name>
</gene>
<keyword evidence="6 8" id="KW-0808">Transferase</keyword>
<dbReference type="GO" id="GO:0004373">
    <property type="term" value="F:alpha-1,4-glucan glucosyltransferase (UDP-glucose donor) activity"/>
    <property type="evidence" value="ECO:0007669"/>
    <property type="project" value="InterPro"/>
</dbReference>
<accession>A0A8D5G3B8</accession>
<evidence type="ECO:0000313" key="11">
    <source>
        <dbReference type="EMBL" id="BCM24975.1"/>
    </source>
</evidence>
<evidence type="ECO:0000256" key="3">
    <source>
        <dbReference type="ARBA" id="ARBA00004964"/>
    </source>
</evidence>
<dbReference type="EMBL" id="AP024110">
    <property type="protein sequence ID" value="BCM24975.1"/>
    <property type="molecule type" value="Genomic_DNA"/>
</dbReference>
<evidence type="ECO:0000256" key="8">
    <source>
        <dbReference type="HAMAP-Rule" id="MF_00484"/>
    </source>
</evidence>
<evidence type="ECO:0000256" key="4">
    <source>
        <dbReference type="ARBA" id="ARBA00010281"/>
    </source>
</evidence>
<proteinExistence type="inferred from homology"/>
<dbReference type="InterPro" id="IPR001296">
    <property type="entry name" value="Glyco_trans_1"/>
</dbReference>
<dbReference type="PANTHER" id="PTHR45825:SF11">
    <property type="entry name" value="ALPHA AMYLASE DOMAIN-CONTAINING PROTEIN"/>
    <property type="match status" value="1"/>
</dbReference>
<keyword evidence="12" id="KW-1185">Reference proteome</keyword>
<dbReference type="AlphaFoldDB" id="A0A8D5G3B8"/>
<dbReference type="PANTHER" id="PTHR45825">
    <property type="entry name" value="GRANULE-BOUND STARCH SYNTHASE 1, CHLOROPLASTIC/AMYLOPLASTIC"/>
    <property type="match status" value="1"/>
</dbReference>
<dbReference type="SUPFAM" id="SSF53756">
    <property type="entry name" value="UDP-Glycosyltransferase/glycogen phosphorylase"/>
    <property type="match status" value="1"/>
</dbReference>
<dbReference type="Gene3D" id="3.40.50.2000">
    <property type="entry name" value="Glycogen Phosphorylase B"/>
    <property type="match status" value="2"/>
</dbReference>
<comment type="catalytic activity">
    <reaction evidence="1 8">
        <text>[(1-&gt;4)-alpha-D-glucosyl](n) + ADP-alpha-D-glucose = [(1-&gt;4)-alpha-D-glucosyl](n+1) + ADP + H(+)</text>
        <dbReference type="Rhea" id="RHEA:18189"/>
        <dbReference type="Rhea" id="RHEA-COMP:9584"/>
        <dbReference type="Rhea" id="RHEA-COMP:9587"/>
        <dbReference type="ChEBI" id="CHEBI:15378"/>
        <dbReference type="ChEBI" id="CHEBI:15444"/>
        <dbReference type="ChEBI" id="CHEBI:57498"/>
        <dbReference type="ChEBI" id="CHEBI:456216"/>
        <dbReference type="EC" id="2.4.1.21"/>
    </reaction>
</comment>
<evidence type="ECO:0000256" key="2">
    <source>
        <dbReference type="ARBA" id="ARBA00002764"/>
    </source>
</evidence>
<dbReference type="Pfam" id="PF00534">
    <property type="entry name" value="Glycos_transf_1"/>
    <property type="match status" value="1"/>
</dbReference>
<evidence type="ECO:0000259" key="9">
    <source>
        <dbReference type="Pfam" id="PF00534"/>
    </source>
</evidence>
<evidence type="ECO:0000313" key="12">
    <source>
        <dbReference type="Proteomes" id="UP000826722"/>
    </source>
</evidence>
<evidence type="ECO:0000259" key="10">
    <source>
        <dbReference type="Pfam" id="PF08323"/>
    </source>
</evidence>
<comment type="pathway">
    <text evidence="3 8">Glycan biosynthesis; glycogen biosynthesis.</text>
</comment>
<evidence type="ECO:0000256" key="1">
    <source>
        <dbReference type="ARBA" id="ARBA00001478"/>
    </source>
</evidence>
<dbReference type="UniPathway" id="UPA00164"/>
<dbReference type="Pfam" id="PF08323">
    <property type="entry name" value="Glyco_transf_5"/>
    <property type="match status" value="1"/>
</dbReference>
<organism evidence="11 12">
    <name type="scientific">Methyloradius palustris</name>
    <dbReference type="NCBI Taxonomy" id="2778876"/>
    <lineage>
        <taxon>Bacteria</taxon>
        <taxon>Pseudomonadati</taxon>
        <taxon>Pseudomonadota</taxon>
        <taxon>Betaproteobacteria</taxon>
        <taxon>Nitrosomonadales</taxon>
        <taxon>Methylophilaceae</taxon>
        <taxon>Methyloradius</taxon>
    </lineage>
</organism>
<sequence length="485" mass="53995">MRILFVSSEAYPLIKTGGLADVSGSLPYSLSQSGADVKILIPGYPAVLKNLVELQPLTILENLPGIGSVRLMQGRMPDKNINVIVIVNESLYQREGGPYNDTAGHDWPDNPLRFGILSYVAARLGSSMSPLKDWIPDIVHCNDWQTGLAPAYMHYMGVKCAKSVLSIHNIAFQGCFSPDWVAKLNLPAQSYQMHGMEFYGQMSFLKAGIYYANMITTVSPTYADEIQTEAYGFGMQGLLRSRRHEVHGILNGIETEEWNPATDPHLVKTYNAKNLANKDVVKQALQKRLGLRQEAPVPLFGIVSRLTNQKGLDMVLAVADELLKHRVQFAVLGSGERELQTGFRRLATRYPEDVSVTIGYNEELSHQIMAGADIFMMPSRFEPCGLNQMYGLRYGTPSIVTKTGGLADSITDTNDSTVESKSATGFVMQGVSPQHLLSSALRSLYYYKDKTVWKQIQRNGMKKDLSWKESAHKYLELYKQLLGQP</sequence>
<dbReference type="RefSeq" id="WP_221765449.1">
    <property type="nucleotide sequence ID" value="NZ_AP024110.1"/>
</dbReference>
<evidence type="ECO:0000256" key="5">
    <source>
        <dbReference type="ARBA" id="ARBA00022676"/>
    </source>
</evidence>
<protein>
    <recommendedName>
        <fullName evidence="8">Glycogen synthase</fullName>
        <ecNumber evidence="8">2.4.1.21</ecNumber>
    </recommendedName>
    <alternativeName>
        <fullName evidence="8">Starch [bacterial glycogen] synthase</fullName>
    </alternativeName>
</protein>
<evidence type="ECO:0000256" key="6">
    <source>
        <dbReference type="ARBA" id="ARBA00022679"/>
    </source>
</evidence>
<evidence type="ECO:0000256" key="7">
    <source>
        <dbReference type="ARBA" id="ARBA00023056"/>
    </source>
</evidence>
<dbReference type="KEGG" id="mpau:ZMTM_12340"/>
<dbReference type="CDD" id="cd03791">
    <property type="entry name" value="GT5_Glycogen_synthase_DULL1-like"/>
    <property type="match status" value="1"/>
</dbReference>
<dbReference type="HAMAP" id="MF_00484">
    <property type="entry name" value="Glycogen_synth"/>
    <property type="match status" value="1"/>
</dbReference>
<keyword evidence="5 8" id="KW-0328">Glycosyltransferase</keyword>
<feature type="binding site" evidence="8">
    <location>
        <position position="15"/>
    </location>
    <ligand>
        <name>ADP-alpha-D-glucose</name>
        <dbReference type="ChEBI" id="CHEBI:57498"/>
    </ligand>
</feature>
<comment type="function">
    <text evidence="2 8">Synthesizes alpha-1,4-glucan chains using ADP-glucose.</text>
</comment>
<dbReference type="InterPro" id="IPR011835">
    <property type="entry name" value="GS/SS"/>
</dbReference>
<dbReference type="GO" id="GO:0005829">
    <property type="term" value="C:cytosol"/>
    <property type="evidence" value="ECO:0007669"/>
    <property type="project" value="TreeGrafter"/>
</dbReference>
<dbReference type="NCBIfam" id="NF001899">
    <property type="entry name" value="PRK00654.1-2"/>
    <property type="match status" value="1"/>
</dbReference>
<reference evidence="11" key="1">
    <citation type="journal article" date="2021" name="Arch. Microbiol.">
        <title>Methyloradius palustris gen. nov., sp. nov., a methanol-oxidizing bacterium isolated from snow.</title>
        <authorList>
            <person name="Miyadera T."/>
            <person name="Kojima H."/>
            <person name="Fukui M."/>
        </authorList>
    </citation>
    <scope>NUCLEOTIDE SEQUENCE</scope>
    <source>
        <strain evidence="11">Zm11</strain>
    </source>
</reference>
<dbReference type="Proteomes" id="UP000826722">
    <property type="component" value="Chromosome"/>
</dbReference>
<feature type="domain" description="Glycosyl transferase family 1" evidence="9">
    <location>
        <begin position="298"/>
        <end position="429"/>
    </location>
</feature>
<dbReference type="GO" id="GO:0009011">
    <property type="term" value="F:alpha-1,4-glucan glucosyltransferase (ADP-glucose donor) activity"/>
    <property type="evidence" value="ECO:0007669"/>
    <property type="project" value="UniProtKB-UniRule"/>
</dbReference>
<feature type="domain" description="Starch synthase catalytic" evidence="10">
    <location>
        <begin position="2"/>
        <end position="240"/>
    </location>
</feature>
<name>A0A8D5G3B8_9PROT</name>
<keyword evidence="7 8" id="KW-0320">Glycogen biosynthesis</keyword>